<evidence type="ECO:0000313" key="4">
    <source>
        <dbReference type="Proteomes" id="UP000033035"/>
    </source>
</evidence>
<dbReference type="Gene3D" id="3.30.565.10">
    <property type="entry name" value="Histidine kinase-like ATPase, C-terminal domain"/>
    <property type="match status" value="1"/>
</dbReference>
<evidence type="ECO:0000313" key="3">
    <source>
        <dbReference type="EMBL" id="KKB55214.1"/>
    </source>
</evidence>
<protein>
    <recommendedName>
        <fullName evidence="2">Signal transduction histidine kinase internal region domain-containing protein</fullName>
    </recommendedName>
</protein>
<keyword evidence="1" id="KW-0472">Membrane</keyword>
<dbReference type="STRING" id="1203610.HMPREF1536_02671"/>
<reference evidence="3 4" key="1">
    <citation type="submission" date="2013-04" db="EMBL/GenBank/DDBJ databases">
        <title>The Genome Sequence of Parabacteroides gordonii DSM 23371.</title>
        <authorList>
            <consortium name="The Broad Institute Genomics Platform"/>
            <person name="Earl A."/>
            <person name="Ward D."/>
            <person name="Feldgarden M."/>
            <person name="Gevers D."/>
            <person name="Martens E."/>
            <person name="Sakamoto M."/>
            <person name="Benno Y."/>
            <person name="Suzuki N."/>
            <person name="Matsunaga N."/>
            <person name="Koshihara K."/>
            <person name="Seki M."/>
            <person name="Komiya H."/>
            <person name="Walker B."/>
            <person name="Young S."/>
            <person name="Zeng Q."/>
            <person name="Gargeya S."/>
            <person name="Fitzgerald M."/>
            <person name="Haas B."/>
            <person name="Abouelleil A."/>
            <person name="Allen A.W."/>
            <person name="Alvarado L."/>
            <person name="Arachchi H.M."/>
            <person name="Berlin A.M."/>
            <person name="Chapman S.B."/>
            <person name="Gainer-Dewar J."/>
            <person name="Goldberg J."/>
            <person name="Griggs A."/>
            <person name="Gujja S."/>
            <person name="Hansen M."/>
            <person name="Howarth C."/>
            <person name="Imamovic A."/>
            <person name="Ireland A."/>
            <person name="Larimer J."/>
            <person name="McCowan C."/>
            <person name="Murphy C."/>
            <person name="Pearson M."/>
            <person name="Poon T.W."/>
            <person name="Priest M."/>
            <person name="Roberts A."/>
            <person name="Saif S."/>
            <person name="Shea T."/>
            <person name="Sisk P."/>
            <person name="Sykes S."/>
            <person name="Wortman J."/>
            <person name="Nusbaum C."/>
            <person name="Birren B."/>
        </authorList>
    </citation>
    <scope>NUCLEOTIDE SEQUENCE [LARGE SCALE GENOMIC DNA]</scope>
    <source>
        <strain evidence="3 4">MS-1</strain>
    </source>
</reference>
<feature type="transmembrane region" description="Helical" evidence="1">
    <location>
        <begin position="124"/>
        <end position="147"/>
    </location>
</feature>
<feature type="domain" description="Signal transduction histidine kinase internal region" evidence="2">
    <location>
        <begin position="167"/>
        <end position="243"/>
    </location>
</feature>
<dbReference type="AlphaFoldDB" id="A0A0F5JBS9"/>
<dbReference type="HOGENOM" id="CLU_020473_1_0_10"/>
<proteinExistence type="predicted"/>
<feature type="transmembrane region" description="Helical" evidence="1">
    <location>
        <begin position="20"/>
        <end position="39"/>
    </location>
</feature>
<dbReference type="Proteomes" id="UP000033035">
    <property type="component" value="Unassembled WGS sequence"/>
</dbReference>
<dbReference type="GO" id="GO:0000155">
    <property type="term" value="F:phosphorelay sensor kinase activity"/>
    <property type="evidence" value="ECO:0007669"/>
    <property type="project" value="InterPro"/>
</dbReference>
<sequence length="355" mass="41371">MATKTDHIVPDFLLSPQKRVYRHLLLQLIVFFITINVFWDTPDELIITPPRIRSWIGYFLMIDMLIYVNAYVLVPRFLLKGRFLRYLLSSTTLILLCIIILGTLQTLFEDTRFESIPPSPSVMWLNIISSTVSCGLLVAASSALVIFKHWISNNQRIDELEAATLQSELKFLKSQINPHFLFNMLNNVYVLIKKGRDEAAEVLFKLEDLLRYQLNDSSQEKIQLSSDIHFMNDFLNLEKIRRDNFNYIISKEGDINKVWLPPLLFIPFVENAVKHNTDSENASFVHLSFIVQDNRLLFRCENSIPLPEEEVKETRIGGLGLKNIRRRLELLYPGRHSLEIIEMKQSYTVNLQLEL</sequence>
<dbReference type="EMBL" id="AQHW01000015">
    <property type="protein sequence ID" value="KKB55214.1"/>
    <property type="molecule type" value="Genomic_DNA"/>
</dbReference>
<dbReference type="RefSeq" id="WP_028729754.1">
    <property type="nucleotide sequence ID" value="NZ_KE386764.1"/>
</dbReference>
<name>A0A0F5JBS9_9BACT</name>
<accession>A0A0F5JBS9</accession>
<dbReference type="GO" id="GO:0016020">
    <property type="term" value="C:membrane"/>
    <property type="evidence" value="ECO:0007669"/>
    <property type="project" value="InterPro"/>
</dbReference>
<dbReference type="InterPro" id="IPR010559">
    <property type="entry name" value="Sig_transdc_His_kin_internal"/>
</dbReference>
<dbReference type="InterPro" id="IPR036890">
    <property type="entry name" value="HATPase_C_sf"/>
</dbReference>
<feature type="transmembrane region" description="Helical" evidence="1">
    <location>
        <begin position="55"/>
        <end position="74"/>
    </location>
</feature>
<dbReference type="PATRIC" id="fig|1203610.3.peg.2739"/>
<dbReference type="Pfam" id="PF06580">
    <property type="entry name" value="His_kinase"/>
    <property type="match status" value="1"/>
</dbReference>
<gene>
    <name evidence="3" type="ORF">HMPREF1536_02671</name>
</gene>
<dbReference type="PANTHER" id="PTHR34220">
    <property type="entry name" value="SENSOR HISTIDINE KINASE YPDA"/>
    <property type="match status" value="1"/>
</dbReference>
<dbReference type="InterPro" id="IPR050640">
    <property type="entry name" value="Bact_2-comp_sensor_kinase"/>
</dbReference>
<organism evidence="3 4">
    <name type="scientific">Parabacteroides gordonii MS-1 = DSM 23371</name>
    <dbReference type="NCBI Taxonomy" id="1203610"/>
    <lineage>
        <taxon>Bacteria</taxon>
        <taxon>Pseudomonadati</taxon>
        <taxon>Bacteroidota</taxon>
        <taxon>Bacteroidia</taxon>
        <taxon>Bacteroidales</taxon>
        <taxon>Tannerellaceae</taxon>
        <taxon>Parabacteroides</taxon>
    </lineage>
</organism>
<evidence type="ECO:0000259" key="2">
    <source>
        <dbReference type="Pfam" id="PF06580"/>
    </source>
</evidence>
<feature type="transmembrane region" description="Helical" evidence="1">
    <location>
        <begin position="86"/>
        <end position="104"/>
    </location>
</feature>
<keyword evidence="1" id="KW-1133">Transmembrane helix</keyword>
<comment type="caution">
    <text evidence="3">The sequence shown here is derived from an EMBL/GenBank/DDBJ whole genome shotgun (WGS) entry which is preliminary data.</text>
</comment>
<evidence type="ECO:0000256" key="1">
    <source>
        <dbReference type="SAM" id="Phobius"/>
    </source>
</evidence>
<dbReference type="PANTHER" id="PTHR34220:SF7">
    <property type="entry name" value="SENSOR HISTIDINE KINASE YPDA"/>
    <property type="match status" value="1"/>
</dbReference>
<keyword evidence="4" id="KW-1185">Reference proteome</keyword>
<keyword evidence="1" id="KW-0812">Transmembrane</keyword>